<protein>
    <submittedName>
        <fullName evidence="2">Uncharacterized protein</fullName>
    </submittedName>
</protein>
<proteinExistence type="predicted"/>
<dbReference type="KEGG" id="csg:Cylst_5035"/>
<dbReference type="RefSeq" id="WP_015210319.1">
    <property type="nucleotide sequence ID" value="NC_019757.1"/>
</dbReference>
<accession>K9X4S1</accession>
<keyword evidence="3" id="KW-1185">Reference proteome</keyword>
<organism evidence="2 3">
    <name type="scientific">Cylindrospermum stagnale PCC 7417</name>
    <dbReference type="NCBI Taxonomy" id="56107"/>
    <lineage>
        <taxon>Bacteria</taxon>
        <taxon>Bacillati</taxon>
        <taxon>Cyanobacteriota</taxon>
        <taxon>Cyanophyceae</taxon>
        <taxon>Nostocales</taxon>
        <taxon>Nostocaceae</taxon>
        <taxon>Cylindrospermum</taxon>
    </lineage>
</organism>
<dbReference type="Proteomes" id="UP000010475">
    <property type="component" value="Chromosome"/>
</dbReference>
<reference evidence="2 3" key="1">
    <citation type="submission" date="2012-06" db="EMBL/GenBank/DDBJ databases">
        <title>Finished chromosome of genome of Cylindrospermum stagnale PCC 7417.</title>
        <authorList>
            <consortium name="US DOE Joint Genome Institute"/>
            <person name="Gugger M."/>
            <person name="Coursin T."/>
            <person name="Rippka R."/>
            <person name="Tandeau De Marsac N."/>
            <person name="Huntemann M."/>
            <person name="Wei C.-L."/>
            <person name="Han J."/>
            <person name="Detter J.C."/>
            <person name="Han C."/>
            <person name="Tapia R."/>
            <person name="Chen A."/>
            <person name="Kyrpides N."/>
            <person name="Mavromatis K."/>
            <person name="Markowitz V."/>
            <person name="Szeto E."/>
            <person name="Ivanova N."/>
            <person name="Pagani I."/>
            <person name="Pati A."/>
            <person name="Goodwin L."/>
            <person name="Nordberg H.P."/>
            <person name="Cantor M.N."/>
            <person name="Hua S.X."/>
            <person name="Woyke T."/>
            <person name="Kerfeld C.A."/>
        </authorList>
    </citation>
    <scope>NUCLEOTIDE SEQUENCE [LARGE SCALE GENOMIC DNA]</scope>
    <source>
        <strain evidence="2 3">PCC 7417</strain>
    </source>
</reference>
<dbReference type="OrthoDB" id="463790at2"/>
<evidence type="ECO:0000256" key="1">
    <source>
        <dbReference type="SAM" id="MobiDB-lite"/>
    </source>
</evidence>
<dbReference type="PATRIC" id="fig|56107.3.peg.5529"/>
<dbReference type="HOGENOM" id="CLU_098534_0_0_3"/>
<dbReference type="EMBL" id="CP003642">
    <property type="protein sequence ID" value="AFZ27084.1"/>
    <property type="molecule type" value="Genomic_DNA"/>
</dbReference>
<dbReference type="STRING" id="56107.Cylst_5035"/>
<name>K9X4S1_9NOST</name>
<feature type="compositionally biased region" description="Polar residues" evidence="1">
    <location>
        <begin position="79"/>
        <end position="90"/>
    </location>
</feature>
<gene>
    <name evidence="2" type="ORF">Cylst_5035</name>
</gene>
<dbReference type="eggNOG" id="ENOG5032T1M">
    <property type="taxonomic scope" value="Bacteria"/>
</dbReference>
<feature type="region of interest" description="Disordered" evidence="1">
    <location>
        <begin position="75"/>
        <end position="127"/>
    </location>
</feature>
<dbReference type="AlphaFoldDB" id="K9X4S1"/>
<evidence type="ECO:0000313" key="3">
    <source>
        <dbReference type="Proteomes" id="UP000010475"/>
    </source>
</evidence>
<sequence length="270" mass="28554">MNRSSQNIRKYAQLLGSICGGVLISLPVIPLAALAQQTTPKVNPCPRIFYEEPHNNRVMVPQGCPPNALTRTMAAQGLTPGTPSPDQTRLGTGGEAPSALNPNPAILNEPPYNRSQGTLQPDGSMVPTAPVPGEQTLVPLPGESTIPTRPPASTIQPPAPEQLQAPVATIALANGRVNIKLVNDTGANVTYQVIGDTPERSLEGNSDVTLQGLSTPTTVTFRREDGGLLTVTPQPSSQSGMLEVTFKETTDVAQDRRAMRIQNNGSVFLN</sequence>
<evidence type="ECO:0000313" key="2">
    <source>
        <dbReference type="EMBL" id="AFZ27084.1"/>
    </source>
</evidence>